<dbReference type="InterPro" id="IPR027417">
    <property type="entry name" value="P-loop_NTPase"/>
</dbReference>
<evidence type="ECO:0000259" key="2">
    <source>
        <dbReference type="PROSITE" id="PS50943"/>
    </source>
</evidence>
<dbReference type="PROSITE" id="PS50943">
    <property type="entry name" value="HTH_CROC1"/>
    <property type="match status" value="1"/>
</dbReference>
<dbReference type="InterPro" id="IPR054570">
    <property type="entry name" value="NCC-H_dom"/>
</dbReference>
<dbReference type="InterPro" id="IPR007111">
    <property type="entry name" value="NACHT_NTPase"/>
</dbReference>
<dbReference type="AlphaFoldDB" id="A0AAW9Q7P2"/>
<evidence type="ECO:0000259" key="1">
    <source>
        <dbReference type="PROSITE" id="PS50837"/>
    </source>
</evidence>
<sequence>MKETRKRGFAITNNGISLIEQKMKEKGLGDIDLTFKAGLDKEGKAITRIRNGHRPERKTIQAIAKVLDINPTDLVDPQEWYRSSKNSTPSPSVVNWRSVSKGMLDNLKRLTTDVLTAGDGIRFDFDDIFVPLGVVERTQKTRRNAEEGMPDRGSELYEEKVAPITHDEFFEEVLLRGNTKISNGKRIAVIGEAGAGKTTQLQKIGSWLLEESDDIPVWISLTDLGAKSLREYLFENWVRDASGEIETAPQAWKESLGEAIESGKVWLLLDGVDEMTVSNPLSDLSTQLRESWLNNIRVVLTCRVNVWDTGKNALTNFDVYRNLDFEYPNDVYKFIGKWFVRTPELAVGLKQALEKSGKERIRDMVKNPLRLTLLCYSWQLSQGELPETKAGLYAWFVDAFYEWNQGKIQIELTHTKQDELNRALGELAKRAIDGETSRFRLTETFIKNVLREFDLDLFDLALKLNWLNEIGVAAENPLEKVYAFYHPSFQEYFAALAIDEHNFFLLNKPDDVISGCYHIFESQWSEVALFWIGMASKESNEKNKLIGELAEFKENNYCFAQFGKYFYGYQSIALAAKLMAEYIDCSQENVDNVMLQLCQYAFGCLEDETQSWIRFPFPIQESAKQALINSKYERVRDELDYFKNLLLKALEIDDYNDIHTFLEYYLRCYGINPTIGCIRFSLDSIDEDKIVEILRSVTNEIDQFLGRMDGLDGYAGYKSNPTESNPQIDRAIESLIKIDFANPQEIIRLIDSIQYDEVSDSSPFHQWFSIKPYLINCCIPQTTKPSLLSAIVGEISKWIWTQTEDRSAEADNLSYHFLWRCSELMNYKDFYESWHSEAFTQMPIKEQDLSYLASQLIDRDVVQEELDHSTKHPEIRCLVVDMRQLEQEIDPNTIAEEIGIRIFSSLGHRIPEIQRITSLKRILLNLQIDLGAEKLAIALYCREETEAIAQLCQQIAIAPIHIRSFPKVQTTEQLIAKIQAWLSEI</sequence>
<evidence type="ECO:0000313" key="3">
    <source>
        <dbReference type="EMBL" id="MEE3719228.1"/>
    </source>
</evidence>
<comment type="caution">
    <text evidence="3">The sequence shown here is derived from an EMBL/GenBank/DDBJ whole genome shotgun (WGS) entry which is preliminary data.</text>
</comment>
<gene>
    <name evidence="3" type="ORF">V2H45_21000</name>
</gene>
<accession>A0AAW9Q7P2</accession>
<dbReference type="PROSITE" id="PS50837">
    <property type="entry name" value="NACHT"/>
    <property type="match status" value="1"/>
</dbReference>
<feature type="domain" description="NACHT" evidence="1">
    <location>
        <begin position="185"/>
        <end position="303"/>
    </location>
</feature>
<dbReference type="Pfam" id="PF22730">
    <property type="entry name" value="NCC-H"/>
    <property type="match status" value="1"/>
</dbReference>
<dbReference type="Proteomes" id="UP001333818">
    <property type="component" value="Unassembled WGS sequence"/>
</dbReference>
<keyword evidence="4" id="KW-1185">Reference proteome</keyword>
<dbReference type="PANTHER" id="PTHR46844:SF1">
    <property type="entry name" value="SLR5058 PROTEIN"/>
    <property type="match status" value="1"/>
</dbReference>
<evidence type="ECO:0000313" key="4">
    <source>
        <dbReference type="Proteomes" id="UP001333818"/>
    </source>
</evidence>
<dbReference type="Gene3D" id="3.40.50.300">
    <property type="entry name" value="P-loop containing nucleotide triphosphate hydrolases"/>
    <property type="match status" value="1"/>
</dbReference>
<organism evidence="3 4">
    <name type="scientific">Tumidithrix elongata BACA0141</name>
    <dbReference type="NCBI Taxonomy" id="2716417"/>
    <lineage>
        <taxon>Bacteria</taxon>
        <taxon>Bacillati</taxon>
        <taxon>Cyanobacteriota</taxon>
        <taxon>Cyanophyceae</taxon>
        <taxon>Pseudanabaenales</taxon>
        <taxon>Pseudanabaenaceae</taxon>
        <taxon>Tumidithrix</taxon>
        <taxon>Tumidithrix elongata</taxon>
    </lineage>
</organism>
<dbReference type="RefSeq" id="WP_330485665.1">
    <property type="nucleotide sequence ID" value="NZ_JAZBJZ010000119.1"/>
</dbReference>
<reference evidence="3" key="1">
    <citation type="submission" date="2024-01" db="EMBL/GenBank/DDBJ databases">
        <title>Bank of Algae and Cyanobacteria of the Azores (BACA) strain genomes.</title>
        <authorList>
            <person name="Luz R."/>
            <person name="Cordeiro R."/>
            <person name="Fonseca A."/>
            <person name="Goncalves V."/>
        </authorList>
    </citation>
    <scope>NUCLEOTIDE SEQUENCE</scope>
    <source>
        <strain evidence="3">BACA0141</strain>
    </source>
</reference>
<dbReference type="Pfam" id="PF05729">
    <property type="entry name" value="NACHT"/>
    <property type="match status" value="1"/>
</dbReference>
<proteinExistence type="predicted"/>
<protein>
    <submittedName>
        <fullName evidence="3">NACHT domain-containing protein</fullName>
    </submittedName>
</protein>
<dbReference type="PANTHER" id="PTHR46844">
    <property type="entry name" value="SLR5058 PROTEIN"/>
    <property type="match status" value="1"/>
</dbReference>
<dbReference type="SUPFAM" id="SSF52540">
    <property type="entry name" value="P-loop containing nucleoside triphosphate hydrolases"/>
    <property type="match status" value="1"/>
</dbReference>
<feature type="domain" description="HTH cro/C1-type" evidence="2">
    <location>
        <begin position="45"/>
        <end position="74"/>
    </location>
</feature>
<name>A0AAW9Q7P2_9CYAN</name>
<dbReference type="InterPro" id="IPR001387">
    <property type="entry name" value="Cro/C1-type_HTH"/>
</dbReference>
<dbReference type="EMBL" id="JAZBJZ010000119">
    <property type="protein sequence ID" value="MEE3719228.1"/>
    <property type="molecule type" value="Genomic_DNA"/>
</dbReference>